<dbReference type="PANTHER" id="PTHR18921">
    <property type="entry name" value="MYOSIN HEAVY CHAIN - RELATED"/>
    <property type="match status" value="1"/>
</dbReference>
<dbReference type="GO" id="GO:0005794">
    <property type="term" value="C:Golgi apparatus"/>
    <property type="evidence" value="ECO:0007669"/>
    <property type="project" value="UniProtKB-SubCell"/>
</dbReference>
<keyword evidence="8" id="KW-1185">Reference proteome</keyword>
<sequence>MASWLGGLGSGLGQSLGQVGGSLSSLTGQISSFTKDILLEGAEEVGGREQSSSGRHRLGNERLKKVCSDLEEKHESAELQIKQLSIEYRNQLQQKEVEISHLKARQNALQEQLQKVQTAAQSAQSGAGVLPPATTSASFVPAVRHSSGFQDDDMDFGDIIWSQQEINRLSNEVSRLESEVDHWKQIAQVMQGANDAEQSEVCKLQNIIKELKQSLSQEIDEHQHELSVLQDAHRQKLVEISRRHREELSEYEERIEELENQLQQGGLSTDAADDSKISEQEKNAQTLDAGKAKDLQIIKDLEDEIQKLNHKLSSAKEKERILLKEQELIKMEKIQITQEYESLKSDFSKLQSSVAEQDALLKEQEKKFPSKTSLLPEDVVRLQQALLEAEKEIARLSSLNQVKQFENYEELQKELTNAQHKTENILSTYTEDQNSELSRLRQDLERKEHELNESIAERETLIGELEELDKQNQEATQHMITLKEQLSKQYTEIDSVLKQLKCDIDFERKKVSKLEIEKMETIKELNSHKEKLSQCSYALNDLHVSKQQLQDNIKDLQEQLRKAQDCNLHNKKEITELQQRLKEREEELSVSLSKLTEKKNPESNDSCQDLALKEREVEIAKLQNNVSEYKQLNENLEKSMSDLKLANEVLIAACEELKQQLSDAVSEKNKVSLEKDTVTEALKMEKRQLETELNQTEKRLLEQARKYEQTIEELSNARNMDTTALQLEHERLVKLNQEQDFKIAELKRNIEQMEADHQETKEMLTTSLGGQKQLTELIKEKEVFIEKFKNRALQVQQELEEYIKDSKKQDVLKQNLEEKDKSLAVMKEENNHLKEEIERLKDQQSRSLPMVEPKTLDIIIELESEVTQLKVIKNNLEEEIEVLKKTIEDQNQKTVQLQQSLQEQKKEIDESKFQREQMNVTHERLSLEKDEEIKNLQKTIEQIKTQLHKERRVIQTDSSDLFQETKVQTLNGENGNEKHDLSKAEIERLVKGIKEREMEIKLLNEKNVSLSQRIDQLSKDEVGKLTQIIQEKDLEIQALNARISSASYRQDVLCLQQQLQAYVMEREQVLAVLSEKTRENSQLKTEYHKIMDMVAAKEAALVRLQEENRKLSSRFENSSQDMFRETIQNLSRIIREKDIEIDALSQKCQTLLTVLQTSSTGTENGSGGVNSNQFEKLLQERDKLKQQVKKMEEWKQQVMTTVQNMQHESAHLQEELHKLQAQISVESDSNSKLQVDYNGLIQSYEQNEKKLKSFSQELAQVQHSIGQLHNTKDLLLGKLDLVTPSVTVASSFVSQPSGIQHSAPEVLSDESKLLQKELEQLKKKLQEKDATIRTLQENNQRLSDSVATASEFERKGHEETDSEMRQIKEKHDVLQKSLREKDILIKSKSDQLLSVSENLSNKENENELLKQAVTNLKERNLILEMDIRKLKEENEKIVARCREKETEFRALQETNMQFSMMLKEKEFESHSMKEKALAFEKLLKEKEQGKTGELNQLLNEVKSMQEKAVTFQQERDQVMVALKQKQMESSALQSEMQHLHEKEQRLNQELDRLRNHLLEMEDSYTREALAAEDREAKLRKKVLVLEEKLVSSSTAVENASHQASLQVESLQEQLNLVSKQRDETMLQLTISQDQVKQYALSLANLQMVLEQFQQEEKAMYSAELEKHQNQTSEWKKKAEKLEEEVVSLQESLGEANAALDAASRLTEQLDFKEEQIEELKKEGEIRREMLEDVQNKLMNLINSTEGKVDKLLMRNLFVGHFHTPKNKRPEVLRLMGSILGIKKEELDQLLSEDQRGVTRWVTSWLGGGGAGSKSVPSTPLRPTQQSIFNSSFSELFVKFLETESCPTLPPPKLSVHNMKPLGAGILGADPGAAEPRTSRRPDTNPFLAPRSAAVPLITPPSSSGHLLMKPISDALPTFTPLPVSPDASAGAVLKDLLKQ</sequence>
<feature type="coiled-coil region" evidence="4">
    <location>
        <begin position="1174"/>
        <end position="1264"/>
    </location>
</feature>
<feature type="domain" description="GRIP" evidence="6">
    <location>
        <begin position="1743"/>
        <end position="1792"/>
    </location>
</feature>
<comment type="subcellular location">
    <subcellularLocation>
        <location evidence="1">Golgi apparatus</location>
    </subcellularLocation>
</comment>
<feature type="coiled-coil region" evidence="4">
    <location>
        <begin position="1385"/>
        <end position="1447"/>
    </location>
</feature>
<feature type="region of interest" description="Disordered" evidence="5">
    <location>
        <begin position="1869"/>
        <end position="1888"/>
    </location>
</feature>
<reference evidence="7" key="1">
    <citation type="submission" date="2025-08" db="UniProtKB">
        <authorList>
            <consortium name="Ensembl"/>
        </authorList>
    </citation>
    <scope>IDENTIFICATION</scope>
</reference>
<feature type="coiled-coil region" evidence="4">
    <location>
        <begin position="986"/>
        <end position="1020"/>
    </location>
</feature>
<feature type="coiled-coil region" evidence="4">
    <location>
        <begin position="1094"/>
        <end position="1147"/>
    </location>
</feature>
<dbReference type="GO" id="GO:0007030">
    <property type="term" value="P:Golgi organization"/>
    <property type="evidence" value="ECO:0007669"/>
    <property type="project" value="TreeGrafter"/>
</dbReference>
<evidence type="ECO:0000256" key="3">
    <source>
        <dbReference type="ARBA" id="ARBA00023054"/>
    </source>
</evidence>
<feature type="coiled-coil region" evidence="4">
    <location>
        <begin position="379"/>
        <end position="953"/>
    </location>
</feature>
<evidence type="ECO:0000256" key="5">
    <source>
        <dbReference type="SAM" id="MobiDB-lite"/>
    </source>
</evidence>
<evidence type="ECO:0000256" key="1">
    <source>
        <dbReference type="ARBA" id="ARBA00004555"/>
    </source>
</evidence>
<dbReference type="InterPro" id="IPR000237">
    <property type="entry name" value="GRIP_dom"/>
</dbReference>
<reference evidence="7" key="2">
    <citation type="submission" date="2025-09" db="UniProtKB">
        <authorList>
            <consortium name="Ensembl"/>
        </authorList>
    </citation>
    <scope>IDENTIFICATION</scope>
</reference>
<dbReference type="PANTHER" id="PTHR18921:SF2">
    <property type="entry name" value="THYROID RECEPTOR-INTERACTING PROTEIN 11"/>
    <property type="match status" value="1"/>
</dbReference>
<feature type="coiled-coil region" evidence="4">
    <location>
        <begin position="1308"/>
        <end position="1345"/>
    </location>
</feature>
<accession>A0A8B9QKU9</accession>
<feature type="coiled-coil region" evidence="4">
    <location>
        <begin position="159"/>
        <end position="186"/>
    </location>
</feature>
<organism evidence="7 8">
    <name type="scientific">Apteryx owenii</name>
    <name type="common">Little spotted kiwi</name>
    <dbReference type="NCBI Taxonomy" id="8824"/>
    <lineage>
        <taxon>Eukaryota</taxon>
        <taxon>Metazoa</taxon>
        <taxon>Chordata</taxon>
        <taxon>Craniata</taxon>
        <taxon>Vertebrata</taxon>
        <taxon>Euteleostomi</taxon>
        <taxon>Archelosauria</taxon>
        <taxon>Archosauria</taxon>
        <taxon>Dinosauria</taxon>
        <taxon>Saurischia</taxon>
        <taxon>Theropoda</taxon>
        <taxon>Coelurosauria</taxon>
        <taxon>Aves</taxon>
        <taxon>Palaeognathae</taxon>
        <taxon>Apterygiformes</taxon>
        <taxon>Apterygidae</taxon>
        <taxon>Apteryx</taxon>
    </lineage>
</organism>
<dbReference type="Proteomes" id="UP000694424">
    <property type="component" value="Unplaced"/>
</dbReference>
<keyword evidence="2" id="KW-0333">Golgi apparatus</keyword>
<dbReference type="GO" id="GO:0006888">
    <property type="term" value="P:endoplasmic reticulum to Golgi vesicle-mediated transport"/>
    <property type="evidence" value="ECO:0007669"/>
    <property type="project" value="TreeGrafter"/>
</dbReference>
<evidence type="ECO:0000313" key="8">
    <source>
        <dbReference type="Proteomes" id="UP000694424"/>
    </source>
</evidence>
<proteinExistence type="predicted"/>
<feature type="coiled-coil region" evidence="4">
    <location>
        <begin position="212"/>
        <end position="325"/>
    </location>
</feature>
<evidence type="ECO:0000313" key="7">
    <source>
        <dbReference type="Ensembl" id="ENSAOWP00000027074.1"/>
    </source>
</evidence>
<keyword evidence="3 4" id="KW-0175">Coiled coil</keyword>
<feature type="coiled-coil region" evidence="4">
    <location>
        <begin position="1607"/>
        <end position="1736"/>
    </location>
</feature>
<evidence type="ECO:0000259" key="6">
    <source>
        <dbReference type="PROSITE" id="PS50913"/>
    </source>
</evidence>
<dbReference type="Ensembl" id="ENSAOWT00000030667.1">
    <property type="protein sequence ID" value="ENSAOWP00000027074.1"/>
    <property type="gene ID" value="ENSAOWG00000018121.1"/>
</dbReference>
<feature type="coiled-coil region" evidence="4">
    <location>
        <begin position="1487"/>
        <end position="1563"/>
    </location>
</feature>
<protein>
    <submittedName>
        <fullName evidence="7">Thyroid hormone receptor interactor 11</fullName>
    </submittedName>
</protein>
<feature type="coiled-coil region" evidence="4">
    <location>
        <begin position="60"/>
        <end position="119"/>
    </location>
</feature>
<dbReference type="GO" id="GO:0031267">
    <property type="term" value="F:small GTPase binding"/>
    <property type="evidence" value="ECO:0007669"/>
    <property type="project" value="TreeGrafter"/>
</dbReference>
<evidence type="ECO:0000256" key="4">
    <source>
        <dbReference type="SAM" id="Coils"/>
    </source>
</evidence>
<evidence type="ECO:0000256" key="2">
    <source>
        <dbReference type="ARBA" id="ARBA00023034"/>
    </source>
</evidence>
<dbReference type="PROSITE" id="PS50913">
    <property type="entry name" value="GRIP"/>
    <property type="match status" value="1"/>
</dbReference>
<name>A0A8B9QKU9_APTOW</name>